<accession>A0A0A0HQQ1</accession>
<dbReference type="Gene3D" id="3.40.30.10">
    <property type="entry name" value="Glutaredoxin"/>
    <property type="match status" value="1"/>
</dbReference>
<dbReference type="InterPro" id="IPR036249">
    <property type="entry name" value="Thioredoxin-like_sf"/>
</dbReference>
<dbReference type="Proteomes" id="UP000030021">
    <property type="component" value="Unassembled WGS sequence"/>
</dbReference>
<dbReference type="OrthoDB" id="7362982at2"/>
<evidence type="ECO:0008006" key="3">
    <source>
        <dbReference type="Google" id="ProtNLM"/>
    </source>
</evidence>
<dbReference type="AlphaFoldDB" id="A0A0A0HQQ1"/>
<protein>
    <recommendedName>
        <fullName evidence="3">Regulatory protein SoxS</fullName>
    </recommendedName>
</protein>
<dbReference type="EMBL" id="AONH01000001">
    <property type="protein sequence ID" value="KGM89630.1"/>
    <property type="molecule type" value="Genomic_DNA"/>
</dbReference>
<dbReference type="SUPFAM" id="SSF52833">
    <property type="entry name" value="Thioredoxin-like"/>
    <property type="match status" value="1"/>
</dbReference>
<dbReference type="PATRIC" id="fig|1288298.3.peg.222"/>
<dbReference type="STRING" id="215743.ROSMUCSMR3_02032"/>
<comment type="caution">
    <text evidence="1">The sequence shown here is derived from an EMBL/GenBank/DDBJ whole genome shotgun (WGS) entry which is preliminary data.</text>
</comment>
<reference evidence="1 2" key="1">
    <citation type="submission" date="2013-01" db="EMBL/GenBank/DDBJ databases">
        <authorList>
            <person name="Fiebig A."/>
            <person name="Goeker M."/>
            <person name="Klenk H.-P.P."/>
        </authorList>
    </citation>
    <scope>NUCLEOTIDE SEQUENCE [LARGE SCALE GENOMIC DNA]</scope>
    <source>
        <strain evidence="1 2">DSM 17069</strain>
    </source>
</reference>
<proteinExistence type="predicted"/>
<evidence type="ECO:0000313" key="2">
    <source>
        <dbReference type="Proteomes" id="UP000030021"/>
    </source>
</evidence>
<dbReference type="eggNOG" id="COG0526">
    <property type="taxonomic scope" value="Bacteria"/>
</dbReference>
<dbReference type="RefSeq" id="WP_052115452.1">
    <property type="nucleotide sequence ID" value="NZ_KN293991.1"/>
</dbReference>
<evidence type="ECO:0000313" key="1">
    <source>
        <dbReference type="EMBL" id="KGM89630.1"/>
    </source>
</evidence>
<gene>
    <name evidence="1" type="ORF">rosmuc_00223</name>
</gene>
<organism evidence="1 2">
    <name type="scientific">Roseovarius mucosus DSM 17069</name>
    <dbReference type="NCBI Taxonomy" id="1288298"/>
    <lineage>
        <taxon>Bacteria</taxon>
        <taxon>Pseudomonadati</taxon>
        <taxon>Pseudomonadota</taxon>
        <taxon>Alphaproteobacteria</taxon>
        <taxon>Rhodobacterales</taxon>
        <taxon>Roseobacteraceae</taxon>
        <taxon>Roseovarius</taxon>
    </lineage>
</organism>
<name>A0A0A0HQQ1_9RHOB</name>
<dbReference type="HOGENOM" id="CLU_137861_1_0_5"/>
<sequence length="122" mass="13663">MHTLVAFLVSLSLTFGLIGPLSAAELVMVERHGCHWCERWNAEIAPAYPKTTEGARAPLRRVQINALPQDIAFRSRPIFTPTFVLVEDGRELGRIEGYAGDEFFWFLLTQLLDAHPDATKAP</sequence>